<dbReference type="Proteomes" id="UP000199310">
    <property type="component" value="Unassembled WGS sequence"/>
</dbReference>
<organism evidence="4 5">
    <name type="scientific">Chitinophaga arvensicola</name>
    <dbReference type="NCBI Taxonomy" id="29529"/>
    <lineage>
        <taxon>Bacteria</taxon>
        <taxon>Pseudomonadati</taxon>
        <taxon>Bacteroidota</taxon>
        <taxon>Chitinophagia</taxon>
        <taxon>Chitinophagales</taxon>
        <taxon>Chitinophagaceae</taxon>
        <taxon>Chitinophaga</taxon>
    </lineage>
</organism>
<keyword evidence="3" id="KW-0067">ATP-binding</keyword>
<keyword evidence="2" id="KW-0547">Nucleotide-binding</keyword>
<comment type="similarity">
    <text evidence="1">Belongs to the heat shock protein 70 family.</text>
</comment>
<accession>A0A1I0SDH5</accession>
<dbReference type="OrthoDB" id="9766019at2"/>
<dbReference type="GO" id="GO:0005524">
    <property type="term" value="F:ATP binding"/>
    <property type="evidence" value="ECO:0007669"/>
    <property type="project" value="UniProtKB-KW"/>
</dbReference>
<dbReference type="SUPFAM" id="SSF100920">
    <property type="entry name" value="Heat shock protein 70kD (HSP70), peptide-binding domain"/>
    <property type="match status" value="1"/>
</dbReference>
<dbReference type="Gene3D" id="3.30.420.40">
    <property type="match status" value="2"/>
</dbReference>
<dbReference type="InterPro" id="IPR013126">
    <property type="entry name" value="Hsp_70_fam"/>
</dbReference>
<dbReference type="PANTHER" id="PTHR19375">
    <property type="entry name" value="HEAT SHOCK PROTEIN 70KDA"/>
    <property type="match status" value="1"/>
</dbReference>
<dbReference type="Gene3D" id="3.90.640.10">
    <property type="entry name" value="Actin, Chain A, domain 4"/>
    <property type="match status" value="1"/>
</dbReference>
<dbReference type="Pfam" id="PF00012">
    <property type="entry name" value="HSP70"/>
    <property type="match status" value="1"/>
</dbReference>
<protein>
    <submittedName>
        <fullName evidence="4">Molecular chaperone DnaK</fullName>
    </submittedName>
</protein>
<proteinExistence type="inferred from homology"/>
<evidence type="ECO:0000313" key="4">
    <source>
        <dbReference type="EMBL" id="SEW54013.1"/>
    </source>
</evidence>
<keyword evidence="5" id="KW-1185">Reference proteome</keyword>
<dbReference type="PRINTS" id="PR00301">
    <property type="entry name" value="HEATSHOCK70"/>
</dbReference>
<evidence type="ECO:0000313" key="5">
    <source>
        <dbReference type="Proteomes" id="UP000199310"/>
    </source>
</evidence>
<evidence type="ECO:0000256" key="1">
    <source>
        <dbReference type="ARBA" id="ARBA00007381"/>
    </source>
</evidence>
<dbReference type="CDD" id="cd24029">
    <property type="entry name" value="ASKHA_NBD_HSP70_DnaK_HscA_HscC"/>
    <property type="match status" value="1"/>
</dbReference>
<dbReference type="InterPro" id="IPR043129">
    <property type="entry name" value="ATPase_NBD"/>
</dbReference>
<reference evidence="5" key="1">
    <citation type="submission" date="2016-10" db="EMBL/GenBank/DDBJ databases">
        <authorList>
            <person name="Varghese N."/>
            <person name="Submissions S."/>
        </authorList>
    </citation>
    <scope>NUCLEOTIDE SEQUENCE [LARGE SCALE GENOMIC DNA]</scope>
    <source>
        <strain evidence="5">DSM 3695</strain>
    </source>
</reference>
<gene>
    <name evidence="4" type="ORF">SAMN04488122_5848</name>
</gene>
<evidence type="ECO:0000256" key="3">
    <source>
        <dbReference type="ARBA" id="ARBA00022840"/>
    </source>
</evidence>
<sequence length="832" mass="93352">MSQQINFGIDLGTTNSLISKFQNGTVEIFKNPFGQKETLPSVVAFRKDRIIVGDKARELIEKDPENVFSSFKRKMGTSESFFVPNTSDFKTPVELSALVLRELKNFIYTGEKPEAVIITIPASFDTIQSNATKKAGNDAGFREVLLLQEPIAASLAFANKQSNATSLEGQWLVYDLGGGTFDVALVKIVDGEMRVTDHEGDNYLGGVDFDIAIIEQLVIPALQQQHTFPDLLTEMRSARGKYNTLYHILLKKAEEVKVQLTGSPAAEIEFEITDAQGQTHDIYLTITREQFESIIYDRIQYSVDLVKKILDRNQLSAADIQEVVMIGGSTYIPLVKNLVASQLGIPVNCSVDPTTAVAVGAAWYAGTKTVSVPKTAENQPLAAGVPNIQFKMAYQKNTADKEEYFTAIVTGPVAGLSYRIVRTDGGFDSGIKPLQERISEMLLLAENTSNVFNLLVFDAAHNELAVQAPVIAISQGKFNIHGQPLPNDICIEIDDLENNTTKLELIFEKNAILPLRKTIIKEVMKTILRSGQDSLLINVLEGSRYAIPGSCVPLGMIEIKSTDLITDLVKGSDVEITLQISESRDLSVKAVLLMNEQEFSEVFNPLVRKINTAKLIDDIRQLRVKAADKIKSFKKSQQYELAATVQDIMTELDHISERLELLSDDDITDEKYQLEERKRKLAQHLDSTGKDQLIVEITELYFKRKEYCLWNIREEEDNARLSRYEKIVAAESAYLSSQSYYAIKAKIDELNDLSWEIRRNKPETWINAYYYYANISTDDYTDPQNAARFKEIGERALERKNYEELKVAVNQLYNLMPDTKKESDQLKGTGIG</sequence>
<dbReference type="AlphaFoldDB" id="A0A1I0SDH5"/>
<dbReference type="EMBL" id="FOJG01000002">
    <property type="protein sequence ID" value="SEW54013.1"/>
    <property type="molecule type" value="Genomic_DNA"/>
</dbReference>
<evidence type="ECO:0000256" key="2">
    <source>
        <dbReference type="ARBA" id="ARBA00022741"/>
    </source>
</evidence>
<dbReference type="STRING" id="29529.SAMN04488122_5848"/>
<dbReference type="RefSeq" id="WP_089901577.1">
    <property type="nucleotide sequence ID" value="NZ_FOJG01000002.1"/>
</dbReference>
<dbReference type="Gene3D" id="2.60.34.10">
    <property type="entry name" value="Substrate Binding Domain Of DNAk, Chain A, domain 1"/>
    <property type="match status" value="1"/>
</dbReference>
<dbReference type="InterPro" id="IPR018181">
    <property type="entry name" value="Heat_shock_70_CS"/>
</dbReference>
<dbReference type="SUPFAM" id="SSF53067">
    <property type="entry name" value="Actin-like ATPase domain"/>
    <property type="match status" value="2"/>
</dbReference>
<dbReference type="GO" id="GO:0140662">
    <property type="term" value="F:ATP-dependent protein folding chaperone"/>
    <property type="evidence" value="ECO:0007669"/>
    <property type="project" value="InterPro"/>
</dbReference>
<dbReference type="PROSITE" id="PS00297">
    <property type="entry name" value="HSP70_1"/>
    <property type="match status" value="1"/>
</dbReference>
<name>A0A1I0SDH5_9BACT</name>
<dbReference type="InterPro" id="IPR029047">
    <property type="entry name" value="HSP70_peptide-bd_sf"/>
</dbReference>